<evidence type="ECO:0000313" key="1">
    <source>
        <dbReference type="EMBL" id="KAA6321580.1"/>
    </source>
</evidence>
<protein>
    <submittedName>
        <fullName evidence="1">Uncharacterized protein</fullName>
    </submittedName>
</protein>
<sequence length="200" mass="22042">MADADPPALNIQPENNLQAEQPPAALQTPQMKQDAVLPFMKSLLNQTAHTPEKEHQIQQINSAKLLIEQYYNEKITDMDPTVNIGSEGEIKGAIERSGEADLEFQAEICKLAVDGQRAAATTITSLATGDFESATQWMLTSHYYDRITVSKAQQRREQALVPDIFKGLLGPNVGVSEVLGQKSKDKLKEQAKTAKLIEQP</sequence>
<evidence type="ECO:0000313" key="2">
    <source>
        <dbReference type="Proteomes" id="UP000324800"/>
    </source>
</evidence>
<feature type="non-terminal residue" evidence="1">
    <location>
        <position position="200"/>
    </location>
</feature>
<dbReference type="AlphaFoldDB" id="A0A5J4QKX3"/>
<proteinExistence type="predicted"/>
<dbReference type="EMBL" id="SNRW01045188">
    <property type="protein sequence ID" value="KAA6321580.1"/>
    <property type="molecule type" value="Genomic_DNA"/>
</dbReference>
<dbReference type="Proteomes" id="UP000324800">
    <property type="component" value="Unassembled WGS sequence"/>
</dbReference>
<name>A0A5J4QKX3_9EUKA</name>
<organism evidence="1 2">
    <name type="scientific">Streblomastix strix</name>
    <dbReference type="NCBI Taxonomy" id="222440"/>
    <lineage>
        <taxon>Eukaryota</taxon>
        <taxon>Metamonada</taxon>
        <taxon>Preaxostyla</taxon>
        <taxon>Oxymonadida</taxon>
        <taxon>Streblomastigidae</taxon>
        <taxon>Streblomastix</taxon>
    </lineage>
</organism>
<gene>
    <name evidence="1" type="ORF">EZS28_054538</name>
</gene>
<comment type="caution">
    <text evidence="1">The sequence shown here is derived from an EMBL/GenBank/DDBJ whole genome shotgun (WGS) entry which is preliminary data.</text>
</comment>
<reference evidence="1 2" key="1">
    <citation type="submission" date="2019-03" db="EMBL/GenBank/DDBJ databases">
        <title>Single cell metagenomics reveals metabolic interactions within the superorganism composed of flagellate Streblomastix strix and complex community of Bacteroidetes bacteria on its surface.</title>
        <authorList>
            <person name="Treitli S.C."/>
            <person name="Kolisko M."/>
            <person name="Husnik F."/>
            <person name="Keeling P."/>
            <person name="Hampl V."/>
        </authorList>
    </citation>
    <scope>NUCLEOTIDE SEQUENCE [LARGE SCALE GENOMIC DNA]</scope>
    <source>
        <strain evidence="1">ST1C</strain>
    </source>
</reference>
<accession>A0A5J4QKX3</accession>